<reference evidence="2" key="2">
    <citation type="submission" date="2019-06" db="EMBL/GenBank/DDBJ databases">
        <title>Co-occurence of chitin degradation, pigmentation and bioactivity in marine Pseudoalteromonas.</title>
        <authorList>
            <person name="Sonnenschein E.C."/>
            <person name="Bech P.K."/>
        </authorList>
    </citation>
    <scope>NUCLEOTIDE SEQUENCE [LARGE SCALE GENOMIC DNA]</scope>
    <source>
        <strain evidence="2">S2676</strain>
    </source>
</reference>
<dbReference type="AlphaFoldDB" id="A0A5S3WLV1"/>
<evidence type="ECO:0000313" key="2">
    <source>
        <dbReference type="Proteomes" id="UP000310249"/>
    </source>
</evidence>
<proteinExistence type="predicted"/>
<comment type="caution">
    <text evidence="1">The sequence shown here is derived from an EMBL/GenBank/DDBJ whole genome shotgun (WGS) entry which is preliminary data.</text>
</comment>
<dbReference type="RefSeq" id="WP_138550542.1">
    <property type="nucleotide sequence ID" value="NZ_PNCI01000027.1"/>
</dbReference>
<dbReference type="EMBL" id="PNCI01000027">
    <property type="protein sequence ID" value="TMP28186.1"/>
    <property type="molecule type" value="Genomic_DNA"/>
</dbReference>
<protein>
    <submittedName>
        <fullName evidence="1">Uncharacterized protein</fullName>
    </submittedName>
</protein>
<accession>A0A5S3WLV1</accession>
<evidence type="ECO:0000313" key="1">
    <source>
        <dbReference type="EMBL" id="TMP28186.1"/>
    </source>
</evidence>
<dbReference type="Proteomes" id="UP000310249">
    <property type="component" value="Unassembled WGS sequence"/>
</dbReference>
<sequence length="85" mass="9762">MYNKKSQTVVFNGYFTNPVYFAFAKLFIHSEWRRLGEALKKRNVSLVHELDIKGINNMKTLTNDCVRTISGGELPPDIVPTFPED</sequence>
<reference evidence="1 2" key="1">
    <citation type="submission" date="2018-01" db="EMBL/GenBank/DDBJ databases">
        <authorList>
            <person name="Paulsen S."/>
            <person name="Gram L.K."/>
        </authorList>
    </citation>
    <scope>NUCLEOTIDE SEQUENCE [LARGE SCALE GENOMIC DNA]</scope>
    <source>
        <strain evidence="1 2">S2676</strain>
    </source>
</reference>
<organism evidence="1 2">
    <name type="scientific">Pseudoalteromonas rubra</name>
    <dbReference type="NCBI Taxonomy" id="43658"/>
    <lineage>
        <taxon>Bacteria</taxon>
        <taxon>Pseudomonadati</taxon>
        <taxon>Pseudomonadota</taxon>
        <taxon>Gammaproteobacteria</taxon>
        <taxon>Alteromonadales</taxon>
        <taxon>Pseudoalteromonadaceae</taxon>
        <taxon>Pseudoalteromonas</taxon>
    </lineage>
</organism>
<gene>
    <name evidence="1" type="ORF">CWB99_12305</name>
</gene>
<name>A0A5S3WLV1_9GAMM</name>